<dbReference type="SUPFAM" id="SSF47954">
    <property type="entry name" value="Cyclin-like"/>
    <property type="match status" value="2"/>
</dbReference>
<gene>
    <name evidence="11" type="ORF">FISHEDRAFT_50021</name>
</gene>
<evidence type="ECO:0000256" key="8">
    <source>
        <dbReference type="ARBA" id="ARBA00023242"/>
    </source>
</evidence>
<keyword evidence="3" id="KW-0678">Repressor</keyword>
<evidence type="ECO:0000256" key="4">
    <source>
        <dbReference type="ARBA" id="ARBA00023015"/>
    </source>
</evidence>
<keyword evidence="7" id="KW-0804">Transcription</keyword>
<dbReference type="EMBL" id="KN882062">
    <property type="protein sequence ID" value="KIY45061.1"/>
    <property type="molecule type" value="Genomic_DNA"/>
</dbReference>
<dbReference type="FunFam" id="1.10.472.10:FF:000076">
    <property type="entry name" value="RNA polymerase II holoenzyme cyclin-like subunit"/>
    <property type="match status" value="1"/>
</dbReference>
<accession>A0A0D7A575</accession>
<dbReference type="PANTHER" id="PTHR10026">
    <property type="entry name" value="CYCLIN"/>
    <property type="match status" value="1"/>
</dbReference>
<dbReference type="CDD" id="cd20513">
    <property type="entry name" value="CYCLIN_CCNC_rpt1"/>
    <property type="match status" value="1"/>
</dbReference>
<dbReference type="InterPro" id="IPR006671">
    <property type="entry name" value="Cyclin_N"/>
</dbReference>
<comment type="similarity">
    <text evidence="2">Belongs to the cyclin family. Cyclin C subfamily.</text>
</comment>
<dbReference type="GO" id="GO:0005634">
    <property type="term" value="C:nucleus"/>
    <property type="evidence" value="ECO:0007669"/>
    <property type="project" value="UniProtKB-SubCell"/>
</dbReference>
<keyword evidence="6" id="KW-0010">Activator</keyword>
<keyword evidence="5 9" id="KW-0195">Cyclin</keyword>
<keyword evidence="4" id="KW-0805">Transcription regulation</keyword>
<sequence>MSSIKASNLSRCSSKRWIVDRATLRQARADDIRYLPEPEYLDYLSIYFANAITKLGRKLQFKQRIIATAIVFFRRFYLKNSYCETDPFLVIAACCYVAAKAEESPAHIKTVVSEARSLFSQEAYNCKIFPTENSKLAEMEFYLVGDLECDLLVFHPYRTLMTLCRCSREDFFPVQGFQGVEKFRFDFEAGELGAGVNGPDGRRYWGTGEGQLELSEGALQTAWFIINDTYRSDICLLYEPHLIAVAAIYLTLMLHPQTCETIELQLEEACVGDLTPSHSRRSTRKTTARDPVGFLAGLNVSFSLIAAIAQEIISSYSRWDRYKEDVSFSAMSPLTPLEVPLGLPDVTPTMLSALLVRIREARLADLSHPPNGRPLVVNKFLERTAVVG</sequence>
<dbReference type="PIRSF" id="PIRSF028758">
    <property type="entry name" value="Cyclin, C/H/G types"/>
    <property type="match status" value="1"/>
</dbReference>
<organism evidence="11 12">
    <name type="scientific">Fistulina hepatica ATCC 64428</name>
    <dbReference type="NCBI Taxonomy" id="1128425"/>
    <lineage>
        <taxon>Eukaryota</taxon>
        <taxon>Fungi</taxon>
        <taxon>Dikarya</taxon>
        <taxon>Basidiomycota</taxon>
        <taxon>Agaricomycotina</taxon>
        <taxon>Agaricomycetes</taxon>
        <taxon>Agaricomycetidae</taxon>
        <taxon>Agaricales</taxon>
        <taxon>Fistulinaceae</taxon>
        <taxon>Fistulina</taxon>
    </lineage>
</organism>
<evidence type="ECO:0000259" key="10">
    <source>
        <dbReference type="SMART" id="SM00385"/>
    </source>
</evidence>
<name>A0A0D7A575_9AGAR</name>
<proteinExistence type="inferred from homology"/>
<dbReference type="GO" id="GO:0006357">
    <property type="term" value="P:regulation of transcription by RNA polymerase II"/>
    <property type="evidence" value="ECO:0007669"/>
    <property type="project" value="InterPro"/>
</dbReference>
<protein>
    <submittedName>
        <fullName evidence="11">Cyclin-like protein</fullName>
    </submittedName>
</protein>
<evidence type="ECO:0000256" key="3">
    <source>
        <dbReference type="ARBA" id="ARBA00022491"/>
    </source>
</evidence>
<dbReference type="InterPro" id="IPR013763">
    <property type="entry name" value="Cyclin-like_dom"/>
</dbReference>
<evidence type="ECO:0000256" key="7">
    <source>
        <dbReference type="ARBA" id="ARBA00023163"/>
    </source>
</evidence>
<reference evidence="11 12" key="1">
    <citation type="journal article" date="2015" name="Fungal Genet. Biol.">
        <title>Evolution of novel wood decay mechanisms in Agaricales revealed by the genome sequences of Fistulina hepatica and Cylindrobasidium torrendii.</title>
        <authorList>
            <person name="Floudas D."/>
            <person name="Held B.W."/>
            <person name="Riley R."/>
            <person name="Nagy L.G."/>
            <person name="Koehler G."/>
            <person name="Ransdell A.S."/>
            <person name="Younus H."/>
            <person name="Chow J."/>
            <person name="Chiniquy J."/>
            <person name="Lipzen A."/>
            <person name="Tritt A."/>
            <person name="Sun H."/>
            <person name="Haridas S."/>
            <person name="LaButti K."/>
            <person name="Ohm R.A."/>
            <person name="Kues U."/>
            <person name="Blanchette R.A."/>
            <person name="Grigoriev I.V."/>
            <person name="Minto R.E."/>
            <person name="Hibbett D.S."/>
        </authorList>
    </citation>
    <scope>NUCLEOTIDE SEQUENCE [LARGE SCALE GENOMIC DNA]</scope>
    <source>
        <strain evidence="11 12">ATCC 64428</strain>
    </source>
</reference>
<dbReference type="Proteomes" id="UP000054144">
    <property type="component" value="Unassembled WGS sequence"/>
</dbReference>
<dbReference type="SMART" id="SM00385">
    <property type="entry name" value="CYCLIN"/>
    <property type="match status" value="1"/>
</dbReference>
<dbReference type="InterPro" id="IPR036915">
    <property type="entry name" value="Cyclin-like_sf"/>
</dbReference>
<evidence type="ECO:0000256" key="6">
    <source>
        <dbReference type="ARBA" id="ARBA00023159"/>
    </source>
</evidence>
<evidence type="ECO:0000313" key="12">
    <source>
        <dbReference type="Proteomes" id="UP000054144"/>
    </source>
</evidence>
<dbReference type="Gene3D" id="1.10.472.10">
    <property type="entry name" value="Cyclin-like"/>
    <property type="match status" value="2"/>
</dbReference>
<evidence type="ECO:0000256" key="1">
    <source>
        <dbReference type="ARBA" id="ARBA00004123"/>
    </source>
</evidence>
<evidence type="ECO:0000313" key="11">
    <source>
        <dbReference type="EMBL" id="KIY45061.1"/>
    </source>
</evidence>
<keyword evidence="8" id="KW-0539">Nucleus</keyword>
<dbReference type="Pfam" id="PF00134">
    <property type="entry name" value="Cyclin_N"/>
    <property type="match status" value="1"/>
</dbReference>
<dbReference type="OrthoDB" id="10266018at2759"/>
<evidence type="ECO:0000256" key="5">
    <source>
        <dbReference type="ARBA" id="ARBA00023127"/>
    </source>
</evidence>
<comment type="subcellular location">
    <subcellularLocation>
        <location evidence="1">Nucleus</location>
    </subcellularLocation>
</comment>
<dbReference type="InterPro" id="IPR043198">
    <property type="entry name" value="Cyclin/Ssn8"/>
</dbReference>
<evidence type="ECO:0000256" key="2">
    <source>
        <dbReference type="ARBA" id="ARBA00008638"/>
    </source>
</evidence>
<dbReference type="GO" id="GO:0016538">
    <property type="term" value="F:cyclin-dependent protein serine/threonine kinase regulator activity"/>
    <property type="evidence" value="ECO:0007669"/>
    <property type="project" value="InterPro"/>
</dbReference>
<dbReference type="AlphaFoldDB" id="A0A0D7A575"/>
<evidence type="ECO:0000256" key="9">
    <source>
        <dbReference type="RuleBase" id="RU000383"/>
    </source>
</evidence>
<feature type="domain" description="Cyclin-like" evidence="10">
    <location>
        <begin position="50"/>
        <end position="145"/>
    </location>
</feature>
<keyword evidence="12" id="KW-1185">Reference proteome</keyword>